<dbReference type="STRING" id="1834191.A5886_003023"/>
<proteinExistence type="predicted"/>
<dbReference type="InterPro" id="IPR014942">
    <property type="entry name" value="AbiEii"/>
</dbReference>
<gene>
    <name evidence="1" type="ORF">A5886_003023</name>
</gene>
<reference evidence="1 2" key="1">
    <citation type="submission" date="2017-05" db="EMBL/GenBank/DDBJ databases">
        <title>The Genome Sequence of Enterococcus sp. 8G7_MSG3316.</title>
        <authorList>
            <consortium name="The Broad Institute Genomics Platform"/>
            <consortium name="The Broad Institute Genomic Center for Infectious Diseases"/>
            <person name="Earl A."/>
            <person name="Manson A."/>
            <person name="Schwartman J."/>
            <person name="Gilmore M."/>
            <person name="Abouelleil A."/>
            <person name="Cao P."/>
            <person name="Chapman S."/>
            <person name="Cusick C."/>
            <person name="Shea T."/>
            <person name="Young S."/>
            <person name="Neafsey D."/>
            <person name="Nusbaum C."/>
            <person name="Birren B."/>
        </authorList>
    </citation>
    <scope>NUCLEOTIDE SEQUENCE [LARGE SCALE GENOMIC DNA]</scope>
    <source>
        <strain evidence="1 2">8G7_MSG3316</strain>
    </source>
</reference>
<organism evidence="1 2">
    <name type="scientific">Candidatus Enterococcus testudinis</name>
    <dbReference type="NCBI Taxonomy" id="1834191"/>
    <lineage>
        <taxon>Bacteria</taxon>
        <taxon>Bacillati</taxon>
        <taxon>Bacillota</taxon>
        <taxon>Bacilli</taxon>
        <taxon>Lactobacillales</taxon>
        <taxon>Enterococcaceae</taxon>
        <taxon>Enterococcus</taxon>
    </lineage>
</organism>
<dbReference type="Gene3D" id="3.10.450.620">
    <property type="entry name" value="JHP933, nucleotidyltransferase-like core domain"/>
    <property type="match status" value="1"/>
</dbReference>
<sequence>MNPKQFKAKTRNFAMERHLNPQIVQRYFMMEKLLECISESDYQDDFVLKGGFLIGSKYGLENRSTVDIDTTFRNSNLTKEKLIEVFKELTARPTKEGIQFELQSLSETREADFYPGFQAKIIALLDKARIPFKLDITSGDSIIPEAIFYEHKLMFEDKKIRIPAYPTEQILSEKLHATFSFGTDNSRMKDFYDLYMITKLEPIDVKSLCESIHGTFTKRSNQASFTNLYNEEMPQLFQNKSLAEQWGKYQEENNFAKNISFELALGSIDSLMQLVIDEERKKNGI</sequence>
<comment type="caution">
    <text evidence="1">The sequence shown here is derived from an EMBL/GenBank/DDBJ whole genome shotgun (WGS) entry which is preliminary data.</text>
</comment>
<keyword evidence="2" id="KW-1185">Reference proteome</keyword>
<accession>A0A242AAF1</accession>
<name>A0A242AAF1_9ENTE</name>
<protein>
    <recommendedName>
        <fullName evidence="3">Abortive infection protein AbiGII</fullName>
    </recommendedName>
</protein>
<evidence type="ECO:0008006" key="3">
    <source>
        <dbReference type="Google" id="ProtNLM"/>
    </source>
</evidence>
<dbReference type="Proteomes" id="UP000195043">
    <property type="component" value="Unassembled WGS sequence"/>
</dbReference>
<dbReference type="RefSeq" id="WP_086275873.1">
    <property type="nucleotide sequence ID" value="NZ_NGKU01000001.1"/>
</dbReference>
<evidence type="ECO:0000313" key="1">
    <source>
        <dbReference type="EMBL" id="OTN77922.1"/>
    </source>
</evidence>
<evidence type="ECO:0000313" key="2">
    <source>
        <dbReference type="Proteomes" id="UP000195043"/>
    </source>
</evidence>
<dbReference type="AlphaFoldDB" id="A0A242AAF1"/>
<dbReference type="OrthoDB" id="9808443at2"/>
<dbReference type="EMBL" id="NGKU01000001">
    <property type="protein sequence ID" value="OTN77922.1"/>
    <property type="molecule type" value="Genomic_DNA"/>
</dbReference>
<dbReference type="Pfam" id="PF08843">
    <property type="entry name" value="AbiEii"/>
    <property type="match status" value="1"/>
</dbReference>